<evidence type="ECO:0000256" key="2">
    <source>
        <dbReference type="ARBA" id="ARBA00023015"/>
    </source>
</evidence>
<evidence type="ECO:0000256" key="1">
    <source>
        <dbReference type="ARBA" id="ARBA00022491"/>
    </source>
</evidence>
<dbReference type="InterPro" id="IPR046335">
    <property type="entry name" value="LacI/GalR-like_sensor"/>
</dbReference>
<dbReference type="SMART" id="SM00354">
    <property type="entry name" value="HTH_LACI"/>
    <property type="match status" value="1"/>
</dbReference>
<dbReference type="Pfam" id="PF13377">
    <property type="entry name" value="Peripla_BP_3"/>
    <property type="match status" value="1"/>
</dbReference>
<evidence type="ECO:0000256" key="3">
    <source>
        <dbReference type="ARBA" id="ARBA00023125"/>
    </source>
</evidence>
<reference evidence="6 7" key="1">
    <citation type="submission" date="2024-09" db="EMBL/GenBank/DDBJ databases">
        <authorList>
            <person name="Sun Q."/>
            <person name="Mori K."/>
        </authorList>
    </citation>
    <scope>NUCLEOTIDE SEQUENCE [LARGE SCALE GENOMIC DNA]</scope>
    <source>
        <strain evidence="6 7">TISTR 2452</strain>
    </source>
</reference>
<keyword evidence="7" id="KW-1185">Reference proteome</keyword>
<dbReference type="PROSITE" id="PS50932">
    <property type="entry name" value="HTH_LACI_2"/>
    <property type="match status" value="1"/>
</dbReference>
<dbReference type="SUPFAM" id="SSF53822">
    <property type="entry name" value="Periplasmic binding protein-like I"/>
    <property type="match status" value="1"/>
</dbReference>
<comment type="caution">
    <text evidence="6">The sequence shown here is derived from an EMBL/GenBank/DDBJ whole genome shotgun (WGS) entry which is preliminary data.</text>
</comment>
<sequence length="348" mass="38623">MKKVTMEQIARQVGVSKFAVSQALSGKPGVAEETRSRIVEAAEQLGYRKTIKMSRKKAELQESPDKRSEAITGTVIILMPNVRFQSRESSYWGRIIDGVLAELTARDFGVMMVTESSSERLMNSINPDGVLGLIGIGYIAGTLLGEIRASGIPAVLIDHEDEDVPTDTVFMNNYDCMRQLTKRAVRMGHADMRFVGDASYSRSFHDRLLGFRIALEEESLPIPPNDDPLLRIGDDVHGIIEAELSRMKARKRWPSLFVCANDSHAQLVVRALREHGVRVPEDVSVTGFDHTPGPADLPCISTIEVPNELMGKRAVDVLMDRLRNPERPCEKLLINGPFIPGDTLRSMS</sequence>
<keyword evidence="3 6" id="KW-0238">DNA-binding</keyword>
<gene>
    <name evidence="6" type="ORF">ACFFSY_24685</name>
</gene>
<dbReference type="RefSeq" id="WP_377499130.1">
    <property type="nucleotide sequence ID" value="NZ_JBHMDO010000039.1"/>
</dbReference>
<proteinExistence type="predicted"/>
<dbReference type="Gene3D" id="3.40.50.2300">
    <property type="match status" value="2"/>
</dbReference>
<evidence type="ECO:0000259" key="5">
    <source>
        <dbReference type="PROSITE" id="PS50932"/>
    </source>
</evidence>
<dbReference type="Proteomes" id="UP001589747">
    <property type="component" value="Unassembled WGS sequence"/>
</dbReference>
<dbReference type="PANTHER" id="PTHR30146">
    <property type="entry name" value="LACI-RELATED TRANSCRIPTIONAL REPRESSOR"/>
    <property type="match status" value="1"/>
</dbReference>
<evidence type="ECO:0000313" key="7">
    <source>
        <dbReference type="Proteomes" id="UP001589747"/>
    </source>
</evidence>
<keyword evidence="2" id="KW-0805">Transcription regulation</keyword>
<evidence type="ECO:0000256" key="4">
    <source>
        <dbReference type="ARBA" id="ARBA00023163"/>
    </source>
</evidence>
<dbReference type="SUPFAM" id="SSF47413">
    <property type="entry name" value="lambda repressor-like DNA-binding domains"/>
    <property type="match status" value="1"/>
</dbReference>
<organism evidence="6 7">
    <name type="scientific">Paenibacillus aurantiacus</name>
    <dbReference type="NCBI Taxonomy" id="1936118"/>
    <lineage>
        <taxon>Bacteria</taxon>
        <taxon>Bacillati</taxon>
        <taxon>Bacillota</taxon>
        <taxon>Bacilli</taxon>
        <taxon>Bacillales</taxon>
        <taxon>Paenibacillaceae</taxon>
        <taxon>Paenibacillus</taxon>
    </lineage>
</organism>
<keyword evidence="4" id="KW-0804">Transcription</keyword>
<dbReference type="EMBL" id="JBHMDO010000039">
    <property type="protein sequence ID" value="MFB9329145.1"/>
    <property type="molecule type" value="Genomic_DNA"/>
</dbReference>
<dbReference type="Gene3D" id="1.10.260.40">
    <property type="entry name" value="lambda repressor-like DNA-binding domains"/>
    <property type="match status" value="1"/>
</dbReference>
<dbReference type="InterPro" id="IPR028082">
    <property type="entry name" value="Peripla_BP_I"/>
</dbReference>
<protein>
    <submittedName>
        <fullName evidence="6">LacI family DNA-binding transcriptional regulator</fullName>
    </submittedName>
</protein>
<dbReference type="PANTHER" id="PTHR30146:SF148">
    <property type="entry name" value="HTH-TYPE TRANSCRIPTIONAL REPRESSOR PURR-RELATED"/>
    <property type="match status" value="1"/>
</dbReference>
<name>A0ABV5KW71_9BACL</name>
<accession>A0ABV5KW71</accession>
<keyword evidence="1" id="KW-0678">Repressor</keyword>
<dbReference type="CDD" id="cd01392">
    <property type="entry name" value="HTH_LacI"/>
    <property type="match status" value="1"/>
</dbReference>
<evidence type="ECO:0000313" key="6">
    <source>
        <dbReference type="EMBL" id="MFB9329145.1"/>
    </source>
</evidence>
<dbReference type="InterPro" id="IPR000843">
    <property type="entry name" value="HTH_LacI"/>
</dbReference>
<feature type="domain" description="HTH lacI-type" evidence="5">
    <location>
        <begin position="4"/>
        <end position="58"/>
    </location>
</feature>
<dbReference type="GO" id="GO:0003677">
    <property type="term" value="F:DNA binding"/>
    <property type="evidence" value="ECO:0007669"/>
    <property type="project" value="UniProtKB-KW"/>
</dbReference>
<dbReference type="InterPro" id="IPR010982">
    <property type="entry name" value="Lambda_DNA-bd_dom_sf"/>
</dbReference>
<dbReference type="Pfam" id="PF00356">
    <property type="entry name" value="LacI"/>
    <property type="match status" value="1"/>
</dbReference>